<sequence length="234" mass="25441">MLEAMGNEVSATEGESEEKEEEDEWTSREEDEVSGGLWSLSHEVEDGQQVCVLTCAATGSSQAQLCQSGAEHLRLLRHPSIVKFLSYDPSLSPLVMVTEAVLPVWGVVSGMCEEGMVTGWRDIAKGLAFLHDKAKLSHNSLCCECVFVCANTSHWKIGGFEAAAHHSKINHTFIETIAAIRPPDTVPPEDTNPTPESTPTVPCHSRDVWALGQFMLSVAEEAQLSSEYTTGTPL</sequence>
<dbReference type="PANTHER" id="PTHR12984:SF15">
    <property type="entry name" value="PROTEIN-ASSOCIATING WITH THE CARBOXYL-TERMINAL DOMAIN OF EZRIN"/>
    <property type="match status" value="1"/>
</dbReference>
<dbReference type="GO" id="GO:0005524">
    <property type="term" value="F:ATP binding"/>
    <property type="evidence" value="ECO:0007669"/>
    <property type="project" value="InterPro"/>
</dbReference>
<organism evidence="4 5">
    <name type="scientific">Geodia barretti</name>
    <name type="common">Barrett's horny sponge</name>
    <dbReference type="NCBI Taxonomy" id="519541"/>
    <lineage>
        <taxon>Eukaryota</taxon>
        <taxon>Metazoa</taxon>
        <taxon>Porifera</taxon>
        <taxon>Demospongiae</taxon>
        <taxon>Heteroscleromorpha</taxon>
        <taxon>Tetractinellida</taxon>
        <taxon>Astrophorina</taxon>
        <taxon>Geodiidae</taxon>
        <taxon>Geodia</taxon>
    </lineage>
</organism>
<evidence type="ECO:0000259" key="3">
    <source>
        <dbReference type="PROSITE" id="PS50011"/>
    </source>
</evidence>
<dbReference type="AlphaFoldDB" id="A0AA35TSG8"/>
<feature type="compositionally biased region" description="Polar residues" evidence="2">
    <location>
        <begin position="191"/>
        <end position="200"/>
    </location>
</feature>
<dbReference type="PROSITE" id="PS50011">
    <property type="entry name" value="PROTEIN_KINASE_DOM"/>
    <property type="match status" value="1"/>
</dbReference>
<evidence type="ECO:0000256" key="1">
    <source>
        <dbReference type="ARBA" id="ARBA00038349"/>
    </source>
</evidence>
<dbReference type="Gene3D" id="1.10.510.10">
    <property type="entry name" value="Transferase(Phosphotransferase) domain 1"/>
    <property type="match status" value="1"/>
</dbReference>
<dbReference type="Pfam" id="PF07714">
    <property type="entry name" value="PK_Tyr_Ser-Thr"/>
    <property type="match status" value="1"/>
</dbReference>
<dbReference type="PANTHER" id="PTHR12984">
    <property type="entry name" value="SCY1-RELATED S/T PROTEIN KINASE-LIKE"/>
    <property type="match status" value="1"/>
</dbReference>
<dbReference type="Gene3D" id="3.30.200.20">
    <property type="entry name" value="Phosphorylase Kinase, domain 1"/>
    <property type="match status" value="1"/>
</dbReference>
<gene>
    <name evidence="4" type="ORF">GBAR_LOCUS29321</name>
</gene>
<feature type="region of interest" description="Disordered" evidence="2">
    <location>
        <begin position="182"/>
        <end position="202"/>
    </location>
</feature>
<keyword evidence="5" id="KW-1185">Reference proteome</keyword>
<dbReference type="InterPro" id="IPR000719">
    <property type="entry name" value="Prot_kinase_dom"/>
</dbReference>
<dbReference type="EMBL" id="CASHTH010004110">
    <property type="protein sequence ID" value="CAI8053638.1"/>
    <property type="molecule type" value="Genomic_DNA"/>
</dbReference>
<dbReference type="SUPFAM" id="SSF56112">
    <property type="entry name" value="Protein kinase-like (PK-like)"/>
    <property type="match status" value="1"/>
</dbReference>
<dbReference type="Proteomes" id="UP001174909">
    <property type="component" value="Unassembled WGS sequence"/>
</dbReference>
<proteinExistence type="inferred from homology"/>
<feature type="compositionally biased region" description="Acidic residues" evidence="2">
    <location>
        <begin position="14"/>
        <end position="32"/>
    </location>
</feature>
<evidence type="ECO:0000313" key="4">
    <source>
        <dbReference type="EMBL" id="CAI8053638.1"/>
    </source>
</evidence>
<reference evidence="4" key="1">
    <citation type="submission" date="2023-03" db="EMBL/GenBank/DDBJ databases">
        <authorList>
            <person name="Steffen K."/>
            <person name="Cardenas P."/>
        </authorList>
    </citation>
    <scope>NUCLEOTIDE SEQUENCE</scope>
</reference>
<dbReference type="InterPro" id="IPR051177">
    <property type="entry name" value="CIK-Related_Protein"/>
</dbReference>
<evidence type="ECO:0000313" key="5">
    <source>
        <dbReference type="Proteomes" id="UP001174909"/>
    </source>
</evidence>
<dbReference type="GO" id="GO:0004672">
    <property type="term" value="F:protein kinase activity"/>
    <property type="evidence" value="ECO:0007669"/>
    <property type="project" value="InterPro"/>
</dbReference>
<dbReference type="InterPro" id="IPR011009">
    <property type="entry name" value="Kinase-like_dom_sf"/>
</dbReference>
<feature type="region of interest" description="Disordered" evidence="2">
    <location>
        <begin position="1"/>
        <end position="32"/>
    </location>
</feature>
<accession>A0AA35TSG8</accession>
<protein>
    <submittedName>
        <fullName evidence="4">Protein-associating with the carboxyl-terminal domain of ezrin</fullName>
    </submittedName>
</protein>
<dbReference type="InterPro" id="IPR001245">
    <property type="entry name" value="Ser-Thr/Tyr_kinase_cat_dom"/>
</dbReference>
<comment type="similarity">
    <text evidence="1">Belongs to the protein kinase superfamily.</text>
</comment>
<evidence type="ECO:0000256" key="2">
    <source>
        <dbReference type="SAM" id="MobiDB-lite"/>
    </source>
</evidence>
<name>A0AA35TSG8_GEOBA</name>
<comment type="caution">
    <text evidence="4">The sequence shown here is derived from an EMBL/GenBank/DDBJ whole genome shotgun (WGS) entry which is preliminary data.</text>
</comment>
<feature type="domain" description="Protein kinase" evidence="3">
    <location>
        <begin position="27"/>
        <end position="234"/>
    </location>
</feature>